<dbReference type="SUPFAM" id="SSF57701">
    <property type="entry name" value="Zn2/Cys6 DNA-binding domain"/>
    <property type="match status" value="1"/>
</dbReference>
<gene>
    <name evidence="8" type="ORF">LTR84_010491</name>
</gene>
<dbReference type="GO" id="GO:0005634">
    <property type="term" value="C:nucleus"/>
    <property type="evidence" value="ECO:0007669"/>
    <property type="project" value="TreeGrafter"/>
</dbReference>
<feature type="region of interest" description="Disordered" evidence="6">
    <location>
        <begin position="667"/>
        <end position="692"/>
    </location>
</feature>
<feature type="compositionally biased region" description="Basic and acidic residues" evidence="6">
    <location>
        <begin position="678"/>
        <end position="689"/>
    </location>
</feature>
<dbReference type="GO" id="GO:0000435">
    <property type="term" value="P:positive regulation of transcription from RNA polymerase II promoter by galactose"/>
    <property type="evidence" value="ECO:0007669"/>
    <property type="project" value="TreeGrafter"/>
</dbReference>
<name>A0AAV9MTG9_9EURO</name>
<evidence type="ECO:0000256" key="3">
    <source>
        <dbReference type="ARBA" id="ARBA00023125"/>
    </source>
</evidence>
<keyword evidence="3" id="KW-0238">DNA-binding</keyword>
<dbReference type="Pfam" id="PF04082">
    <property type="entry name" value="Fungal_trans"/>
    <property type="match status" value="1"/>
</dbReference>
<keyword evidence="1" id="KW-0479">Metal-binding</keyword>
<evidence type="ECO:0000313" key="8">
    <source>
        <dbReference type="EMBL" id="KAK5044717.1"/>
    </source>
</evidence>
<dbReference type="SMART" id="SM00066">
    <property type="entry name" value="GAL4"/>
    <property type="match status" value="1"/>
</dbReference>
<dbReference type="SMART" id="SM00906">
    <property type="entry name" value="Fungal_trans"/>
    <property type="match status" value="1"/>
</dbReference>
<dbReference type="AlphaFoldDB" id="A0AAV9MTG9"/>
<dbReference type="GO" id="GO:0006351">
    <property type="term" value="P:DNA-templated transcription"/>
    <property type="evidence" value="ECO:0007669"/>
    <property type="project" value="InterPro"/>
</dbReference>
<reference evidence="8 9" key="1">
    <citation type="submission" date="2023-08" db="EMBL/GenBank/DDBJ databases">
        <title>Black Yeasts Isolated from many extreme environments.</title>
        <authorList>
            <person name="Coleine C."/>
            <person name="Stajich J.E."/>
            <person name="Selbmann L."/>
        </authorList>
    </citation>
    <scope>NUCLEOTIDE SEQUENCE [LARGE SCALE GENOMIC DNA]</scope>
    <source>
        <strain evidence="8 9">CCFEE 5792</strain>
    </source>
</reference>
<keyword evidence="4" id="KW-0804">Transcription</keyword>
<dbReference type="InterPro" id="IPR051127">
    <property type="entry name" value="Fungal_SecMet_Regulators"/>
</dbReference>
<dbReference type="PANTHER" id="PTHR47424">
    <property type="entry name" value="REGULATORY PROTEIN GAL4"/>
    <property type="match status" value="1"/>
</dbReference>
<accession>A0AAV9MTG9</accession>
<dbReference type="InterPro" id="IPR007219">
    <property type="entry name" value="XnlR_reg_dom"/>
</dbReference>
<dbReference type="CDD" id="cd00067">
    <property type="entry name" value="GAL4"/>
    <property type="match status" value="1"/>
</dbReference>
<feature type="domain" description="Zn(2)-C6 fungal-type" evidence="7">
    <location>
        <begin position="15"/>
        <end position="48"/>
    </location>
</feature>
<dbReference type="Pfam" id="PF00172">
    <property type="entry name" value="Zn_clus"/>
    <property type="match status" value="1"/>
</dbReference>
<protein>
    <recommendedName>
        <fullName evidence="7">Zn(2)-C6 fungal-type domain-containing protein</fullName>
    </recommendedName>
</protein>
<evidence type="ECO:0000313" key="9">
    <source>
        <dbReference type="Proteomes" id="UP001358417"/>
    </source>
</evidence>
<dbReference type="Proteomes" id="UP001358417">
    <property type="component" value="Unassembled WGS sequence"/>
</dbReference>
<dbReference type="GO" id="GO:0000978">
    <property type="term" value="F:RNA polymerase II cis-regulatory region sequence-specific DNA binding"/>
    <property type="evidence" value="ECO:0007669"/>
    <property type="project" value="TreeGrafter"/>
</dbReference>
<comment type="caution">
    <text evidence="8">The sequence shown here is derived from an EMBL/GenBank/DDBJ whole genome shotgun (WGS) entry which is preliminary data.</text>
</comment>
<dbReference type="CDD" id="cd12148">
    <property type="entry name" value="fungal_TF_MHR"/>
    <property type="match status" value="1"/>
</dbReference>
<keyword evidence="9" id="KW-1185">Reference proteome</keyword>
<dbReference type="GeneID" id="89978648"/>
<sequence>MVDPRQPKRRKTLLACEICRNKKTKCDGQRPVCGPCTRKGWGSDQCSWKYVDGTDDTIPNSLVRDLERRIHELERAHSSAPSAARPWDGSFSSSAPAHRTSLPANSPTQTGPGPNNISAIEGAVTGEPQNEGYVGPAAAAALMDTVRRAVAPLHVAGSPVSQRPDALPMMQLTSPPSLSHLLPLRQEAHALLLSYWKYVHPIYPFLYRPTLESMFSSLWSGTTMPSATSPIMQTSYQDSVCLINLVLSLGCQYTVESDRDHEFRHGSAQARIYFDRARAAYRYDPLGDVSPSLQQLQILLLMAQYLKSVGSTHKAWDIMGLAIRTCYSLGLHLPTSSSTDAIPGFVDREMVKRVWHGCLMMERATTLTMFRMLSATLGRPAMVPAAAGTTTVPIPLEVDEENFQSGSMESDTNVHFPTLLSSGSVISFFVLSIELFEFVQRILLSFYSERSSDTTDSYSSYFVGKDSVLALDNEMGKWCKGVPSYLQLHFPEASSPNHNSPARTFHRQAAVLRIRYLQARIYLFRPVLSRICTTHHATNSKVLSERQEPTTSLEHRVAVQCSMLCVEEAIDLIETMSTNITTAEVWGQKPAWLYGVLHIYLAATVLLAARLAPAALLTEVSEEKVQMAWRHALDILSGFQADSVSAQRCVAALEVLHRKLPNNVHHEDYGHQSLNNGADDHHANDHGPENPDAFELAPPLHFGANESWTFDVQGTSFDWAPDFDLSDPFDMSWFLASESFA</sequence>
<organism evidence="8 9">
    <name type="scientific">Exophiala bonariae</name>
    <dbReference type="NCBI Taxonomy" id="1690606"/>
    <lineage>
        <taxon>Eukaryota</taxon>
        <taxon>Fungi</taxon>
        <taxon>Dikarya</taxon>
        <taxon>Ascomycota</taxon>
        <taxon>Pezizomycotina</taxon>
        <taxon>Eurotiomycetes</taxon>
        <taxon>Chaetothyriomycetidae</taxon>
        <taxon>Chaetothyriales</taxon>
        <taxon>Herpotrichiellaceae</taxon>
        <taxon>Exophiala</taxon>
    </lineage>
</organism>
<feature type="region of interest" description="Disordered" evidence="6">
    <location>
        <begin position="75"/>
        <end position="121"/>
    </location>
</feature>
<dbReference type="GO" id="GO:0000981">
    <property type="term" value="F:DNA-binding transcription factor activity, RNA polymerase II-specific"/>
    <property type="evidence" value="ECO:0007669"/>
    <property type="project" value="InterPro"/>
</dbReference>
<dbReference type="RefSeq" id="XP_064700370.1">
    <property type="nucleotide sequence ID" value="XM_064854027.1"/>
</dbReference>
<dbReference type="EMBL" id="JAVRRD010000044">
    <property type="protein sequence ID" value="KAK5044717.1"/>
    <property type="molecule type" value="Genomic_DNA"/>
</dbReference>
<keyword evidence="5" id="KW-0539">Nucleus</keyword>
<keyword evidence="2" id="KW-0805">Transcription regulation</keyword>
<dbReference type="Gene3D" id="4.10.240.10">
    <property type="entry name" value="Zn(2)-C6 fungal-type DNA-binding domain"/>
    <property type="match status" value="1"/>
</dbReference>
<dbReference type="InterPro" id="IPR036864">
    <property type="entry name" value="Zn2-C6_fun-type_DNA-bd_sf"/>
</dbReference>
<evidence type="ECO:0000256" key="2">
    <source>
        <dbReference type="ARBA" id="ARBA00023015"/>
    </source>
</evidence>
<feature type="compositionally biased region" description="Polar residues" evidence="6">
    <location>
        <begin position="102"/>
        <end position="118"/>
    </location>
</feature>
<dbReference type="PANTHER" id="PTHR47424:SF4">
    <property type="entry name" value="ZN(II)2CYS6 TRANSCRIPTION FACTOR (EUROFUNG)"/>
    <property type="match status" value="1"/>
</dbReference>
<evidence type="ECO:0000256" key="4">
    <source>
        <dbReference type="ARBA" id="ARBA00023163"/>
    </source>
</evidence>
<evidence type="ECO:0000256" key="6">
    <source>
        <dbReference type="SAM" id="MobiDB-lite"/>
    </source>
</evidence>
<dbReference type="GO" id="GO:0008270">
    <property type="term" value="F:zinc ion binding"/>
    <property type="evidence" value="ECO:0007669"/>
    <property type="project" value="InterPro"/>
</dbReference>
<dbReference type="InterPro" id="IPR001138">
    <property type="entry name" value="Zn2Cys6_DnaBD"/>
</dbReference>
<proteinExistence type="predicted"/>
<evidence type="ECO:0000256" key="5">
    <source>
        <dbReference type="ARBA" id="ARBA00023242"/>
    </source>
</evidence>
<evidence type="ECO:0000256" key="1">
    <source>
        <dbReference type="ARBA" id="ARBA00022723"/>
    </source>
</evidence>
<evidence type="ECO:0000259" key="7">
    <source>
        <dbReference type="PROSITE" id="PS50048"/>
    </source>
</evidence>
<dbReference type="PROSITE" id="PS50048">
    <property type="entry name" value="ZN2_CY6_FUNGAL_2"/>
    <property type="match status" value="1"/>
</dbReference>